<evidence type="ECO:0000313" key="2">
    <source>
        <dbReference type="EMBL" id="MDT7042618.1"/>
    </source>
</evidence>
<keyword evidence="3" id="KW-1185">Reference proteome</keyword>
<protein>
    <submittedName>
        <fullName evidence="2">Uncharacterized protein</fullName>
    </submittedName>
</protein>
<dbReference type="Proteomes" id="UP001250932">
    <property type="component" value="Unassembled WGS sequence"/>
</dbReference>
<feature type="region of interest" description="Disordered" evidence="1">
    <location>
        <begin position="27"/>
        <end position="47"/>
    </location>
</feature>
<organism evidence="2 3">
    <name type="scientific">Candidatus Nitronereus thalassa</name>
    <dbReference type="NCBI Taxonomy" id="3020898"/>
    <lineage>
        <taxon>Bacteria</taxon>
        <taxon>Pseudomonadati</taxon>
        <taxon>Nitrospirota</taxon>
        <taxon>Nitrospiria</taxon>
        <taxon>Nitrospirales</taxon>
        <taxon>Nitrospiraceae</taxon>
        <taxon>Candidatus Nitronereus</taxon>
    </lineage>
</organism>
<evidence type="ECO:0000256" key="1">
    <source>
        <dbReference type="SAM" id="MobiDB-lite"/>
    </source>
</evidence>
<comment type="caution">
    <text evidence="2">The sequence shown here is derived from an EMBL/GenBank/DDBJ whole genome shotgun (WGS) entry which is preliminary data.</text>
</comment>
<gene>
    <name evidence="2" type="ORF">PPG34_09660</name>
</gene>
<dbReference type="EMBL" id="JAQOUE010000001">
    <property type="protein sequence ID" value="MDT7042618.1"/>
    <property type="molecule type" value="Genomic_DNA"/>
</dbReference>
<reference evidence="2 3" key="1">
    <citation type="journal article" date="2023" name="ISME J.">
        <title>Cultivation and genomic characterization of novel and ubiquitous marine nitrite-oxidizing bacteria from the Nitrospirales.</title>
        <authorList>
            <person name="Mueller A.J."/>
            <person name="Daebeler A."/>
            <person name="Herbold C.W."/>
            <person name="Kirkegaard R.H."/>
            <person name="Daims H."/>
        </authorList>
    </citation>
    <scope>NUCLEOTIDE SEQUENCE [LARGE SCALE GENOMIC DNA]</scope>
    <source>
        <strain evidence="2 3">EB</strain>
    </source>
</reference>
<evidence type="ECO:0000313" key="3">
    <source>
        <dbReference type="Proteomes" id="UP001250932"/>
    </source>
</evidence>
<name>A0ABU3K8A5_9BACT</name>
<sequence>MGHFSIESPTAGCARMILLGCLLPVGGKRMGKSKNTSNQRPAARVSL</sequence>
<dbReference type="RefSeq" id="WP_313833054.1">
    <property type="nucleotide sequence ID" value="NZ_JAQOUE010000001.1"/>
</dbReference>
<accession>A0ABU3K8A5</accession>
<proteinExistence type="predicted"/>